<name>A0AAD8PGS3_BABGI</name>
<dbReference type="AlphaFoldDB" id="A0AAD8PGS3"/>
<dbReference type="Pfam" id="PF03981">
    <property type="entry name" value="Ubiq_cyt_C_chap"/>
    <property type="match status" value="1"/>
</dbReference>
<protein>
    <recommendedName>
        <fullName evidence="1">Ubiquinol-cytochrome c chaperone domain-containing protein</fullName>
    </recommendedName>
</protein>
<organism evidence="2 3">
    <name type="scientific">Babesia gibsoni</name>
    <dbReference type="NCBI Taxonomy" id="33632"/>
    <lineage>
        <taxon>Eukaryota</taxon>
        <taxon>Sar</taxon>
        <taxon>Alveolata</taxon>
        <taxon>Apicomplexa</taxon>
        <taxon>Aconoidasida</taxon>
        <taxon>Piroplasmida</taxon>
        <taxon>Babesiidae</taxon>
        <taxon>Babesia</taxon>
    </lineage>
</organism>
<evidence type="ECO:0000313" key="3">
    <source>
        <dbReference type="Proteomes" id="UP001230268"/>
    </source>
</evidence>
<keyword evidence="3" id="KW-1185">Reference proteome</keyword>
<dbReference type="InterPro" id="IPR021150">
    <property type="entry name" value="Ubiq_cyt_c_chap"/>
</dbReference>
<evidence type="ECO:0000313" key="2">
    <source>
        <dbReference type="EMBL" id="KAK1445089.1"/>
    </source>
</evidence>
<dbReference type="Proteomes" id="UP001230268">
    <property type="component" value="Unassembled WGS sequence"/>
</dbReference>
<comment type="caution">
    <text evidence="2">The sequence shown here is derived from an EMBL/GenBank/DDBJ whole genome shotgun (WGS) entry which is preliminary data.</text>
</comment>
<feature type="domain" description="Ubiquinol-cytochrome c chaperone" evidence="1">
    <location>
        <begin position="8"/>
        <end position="114"/>
    </location>
</feature>
<reference evidence="2" key="1">
    <citation type="submission" date="2023-08" db="EMBL/GenBank/DDBJ databases">
        <title>Draft sequence of the Babesia gibsoni genome.</title>
        <authorList>
            <person name="Yamagishi J.Y."/>
            <person name="Xuan X.X."/>
        </authorList>
    </citation>
    <scope>NUCLEOTIDE SEQUENCE</scope>
    <source>
        <strain evidence="2">Azabu</strain>
    </source>
</reference>
<sequence length="124" mass="15198">MDKEKMLLWDYLWSYMKTLLCLQEIHELDFRANLEEMQHKTLGFCLALDESLDEYQLKGDLLVFKKMMVVYFHKSNYEMLQSQEVEKMVKYIIAQLDFVERVPEREFRYASFMWPELDHYVSCK</sequence>
<evidence type="ECO:0000259" key="1">
    <source>
        <dbReference type="Pfam" id="PF03981"/>
    </source>
</evidence>
<gene>
    <name evidence="2" type="ORF">BgAZ_109950</name>
</gene>
<proteinExistence type="predicted"/>
<accession>A0AAD8PGS3</accession>
<dbReference type="EMBL" id="JAVEPI010000001">
    <property type="protein sequence ID" value="KAK1445089.1"/>
    <property type="molecule type" value="Genomic_DNA"/>
</dbReference>